<evidence type="ECO:0000259" key="2">
    <source>
        <dbReference type="Pfam" id="PF12146"/>
    </source>
</evidence>
<dbReference type="EMBL" id="CP092109">
    <property type="protein sequence ID" value="UWZ80629.1"/>
    <property type="molecule type" value="Genomic_DNA"/>
</dbReference>
<dbReference type="Proteomes" id="UP001060414">
    <property type="component" value="Chromosome"/>
</dbReference>
<keyword evidence="3" id="KW-0378">Hydrolase</keyword>
<dbReference type="Gene3D" id="3.40.50.1820">
    <property type="entry name" value="alpha/beta hydrolase"/>
    <property type="match status" value="1"/>
</dbReference>
<dbReference type="GO" id="GO:0016787">
    <property type="term" value="F:hydrolase activity"/>
    <property type="evidence" value="ECO:0007669"/>
    <property type="project" value="UniProtKB-KW"/>
</dbReference>
<evidence type="ECO:0000256" key="1">
    <source>
        <dbReference type="SAM" id="Phobius"/>
    </source>
</evidence>
<dbReference type="RefSeq" id="WP_260748987.1">
    <property type="nucleotide sequence ID" value="NZ_CP092109.1"/>
</dbReference>
<name>A0ABY5ZSJ4_9BACT</name>
<dbReference type="SUPFAM" id="SSF53474">
    <property type="entry name" value="alpha/beta-Hydrolases"/>
    <property type="match status" value="1"/>
</dbReference>
<gene>
    <name evidence="3" type="ORF">L9S41_04325</name>
</gene>
<feature type="transmembrane region" description="Helical" evidence="1">
    <location>
        <begin position="12"/>
        <end position="37"/>
    </location>
</feature>
<dbReference type="InterPro" id="IPR029058">
    <property type="entry name" value="AB_hydrolase_fold"/>
</dbReference>
<keyword evidence="1" id="KW-0472">Membrane</keyword>
<sequence>MKKNNIPYRLRLSIFFVIFTLLPFIISGCGFGTRYIFNANKDILATPDQVNLRFQEVWFPAADGTMLHGWFVPSDPDSPLVVFFHGNAANITHRVDNLLHLNNLGLSVFIFDYRGYGASEGRPLHEKDLYLDAQGALSWLTQEGWELDRMIFYGRSMGAAVALQAALEAPPAGLVLECPFTNLSEIARAMTPVTYYLLGWWSINARFDNLTKISQLERPLLVIHGEQDKVVPWAMGKTLYERAPEPKRFHSVPEAGHSDAFLVGGEAYSQAWLDFIQLTQHEKASSRSAPKGLSSP</sequence>
<feature type="domain" description="Serine aminopeptidase S33" evidence="2">
    <location>
        <begin position="80"/>
        <end position="203"/>
    </location>
</feature>
<keyword evidence="1" id="KW-1133">Transmembrane helix</keyword>
<dbReference type="Pfam" id="PF12146">
    <property type="entry name" value="Hydrolase_4"/>
    <property type="match status" value="1"/>
</dbReference>
<proteinExistence type="predicted"/>
<protein>
    <submittedName>
        <fullName evidence="3">Alpha/beta hydrolase</fullName>
    </submittedName>
</protein>
<keyword evidence="4" id="KW-1185">Reference proteome</keyword>
<accession>A0ABY5ZSJ4</accession>
<evidence type="ECO:0000313" key="3">
    <source>
        <dbReference type="EMBL" id="UWZ80629.1"/>
    </source>
</evidence>
<dbReference type="PROSITE" id="PS51257">
    <property type="entry name" value="PROKAR_LIPOPROTEIN"/>
    <property type="match status" value="1"/>
</dbReference>
<dbReference type="PANTHER" id="PTHR12277:SF81">
    <property type="entry name" value="PROTEIN ABHD13"/>
    <property type="match status" value="1"/>
</dbReference>
<reference evidence="3" key="1">
    <citation type="journal article" date="2022" name="Environ. Microbiol.">
        <title>Geoalkalibacter halelectricus SAP #1 sp. nov. possessing extracellular electron transfer and mineral#reducing capabilities from a haloalkaline environment.</title>
        <authorList>
            <person name="Yadav S."/>
            <person name="Singh R."/>
            <person name="Sundharam S.S."/>
            <person name="Chaudhary S."/>
            <person name="Krishnamurthi S."/>
            <person name="Patil S.A."/>
        </authorList>
    </citation>
    <scope>NUCLEOTIDE SEQUENCE</scope>
    <source>
        <strain evidence="3">SAP-1</strain>
    </source>
</reference>
<dbReference type="InterPro" id="IPR022742">
    <property type="entry name" value="Hydrolase_4"/>
</dbReference>
<dbReference type="PANTHER" id="PTHR12277">
    <property type="entry name" value="ALPHA/BETA HYDROLASE DOMAIN-CONTAINING PROTEIN"/>
    <property type="match status" value="1"/>
</dbReference>
<organism evidence="3 4">
    <name type="scientific">Geoalkalibacter halelectricus</name>
    <dbReference type="NCBI Taxonomy" id="2847045"/>
    <lineage>
        <taxon>Bacteria</taxon>
        <taxon>Pseudomonadati</taxon>
        <taxon>Thermodesulfobacteriota</taxon>
        <taxon>Desulfuromonadia</taxon>
        <taxon>Desulfuromonadales</taxon>
        <taxon>Geoalkalibacteraceae</taxon>
        <taxon>Geoalkalibacter</taxon>
    </lineage>
</organism>
<evidence type="ECO:0000313" key="4">
    <source>
        <dbReference type="Proteomes" id="UP001060414"/>
    </source>
</evidence>
<keyword evidence="1" id="KW-0812">Transmembrane</keyword>